<dbReference type="Proteomes" id="UP001558613">
    <property type="component" value="Unassembled WGS sequence"/>
</dbReference>
<evidence type="ECO:0000313" key="1">
    <source>
        <dbReference type="EMBL" id="KAL1249059.1"/>
    </source>
</evidence>
<protein>
    <submittedName>
        <fullName evidence="1">Uncharacterized protein</fullName>
    </submittedName>
</protein>
<proteinExistence type="predicted"/>
<evidence type="ECO:0000313" key="2">
    <source>
        <dbReference type="Proteomes" id="UP001558613"/>
    </source>
</evidence>
<name>A0ABR3LBI1_9TELE</name>
<keyword evidence="2" id="KW-1185">Reference proteome</keyword>
<comment type="caution">
    <text evidence="1">The sequence shown here is derived from an EMBL/GenBank/DDBJ whole genome shotgun (WGS) entry which is preliminary data.</text>
</comment>
<reference evidence="1 2" key="1">
    <citation type="submission" date="2023-09" db="EMBL/GenBank/DDBJ databases">
        <authorList>
            <person name="Wang M."/>
        </authorList>
    </citation>
    <scope>NUCLEOTIDE SEQUENCE [LARGE SCALE GENOMIC DNA]</scope>
    <source>
        <strain evidence="1">GT-2023</strain>
        <tissue evidence="1">Liver</tissue>
    </source>
</reference>
<organism evidence="1 2">
    <name type="scientific">Cirrhinus molitorella</name>
    <name type="common">mud carp</name>
    <dbReference type="NCBI Taxonomy" id="172907"/>
    <lineage>
        <taxon>Eukaryota</taxon>
        <taxon>Metazoa</taxon>
        <taxon>Chordata</taxon>
        <taxon>Craniata</taxon>
        <taxon>Vertebrata</taxon>
        <taxon>Euteleostomi</taxon>
        <taxon>Actinopterygii</taxon>
        <taxon>Neopterygii</taxon>
        <taxon>Teleostei</taxon>
        <taxon>Ostariophysi</taxon>
        <taxon>Cypriniformes</taxon>
        <taxon>Cyprinidae</taxon>
        <taxon>Labeoninae</taxon>
        <taxon>Labeonini</taxon>
        <taxon>Cirrhinus</taxon>
    </lineage>
</organism>
<dbReference type="EMBL" id="JAYMGO010000024">
    <property type="protein sequence ID" value="KAL1249059.1"/>
    <property type="molecule type" value="Genomic_DNA"/>
</dbReference>
<sequence length="89" mass="9914">MSPLFLCSHWRSSSVRYQSAEPVLISREERETSEHLHSAGEELLIGEINEVGYVWISSLGVTHEGSVPREARVLCSALRLCGRSPSHPI</sequence>
<accession>A0ABR3LBI1</accession>
<gene>
    <name evidence="1" type="ORF">QQF64_022377</name>
</gene>